<comment type="caution">
    <text evidence="1">The sequence shown here is derived from an EMBL/GenBank/DDBJ whole genome shotgun (WGS) entry which is preliminary data.</text>
</comment>
<organism evidence="1 2">
    <name type="scientific">Companilactobacillus farciminis</name>
    <dbReference type="NCBI Taxonomy" id="1612"/>
    <lineage>
        <taxon>Bacteria</taxon>
        <taxon>Bacillati</taxon>
        <taxon>Bacillota</taxon>
        <taxon>Bacilli</taxon>
        <taxon>Lactobacillales</taxon>
        <taxon>Lactobacillaceae</taxon>
        <taxon>Companilactobacillus</taxon>
    </lineage>
</organism>
<proteinExistence type="predicted"/>
<sequence length="154" mass="17597">MIPVKGTGSIINVQCTEIALPEFPELLFGTHVDNSRFFDATHYLSIKDPNHKLSVEDFFKKFDFQINAIAKTYQISEKELVIINTVGHQLINGCLCYPFLSYVDPQFCVYINEIIDELFTVGIVVSDTHLLTLVKKRLTPELLKQIWNDGEEMA</sequence>
<reference evidence="1" key="1">
    <citation type="journal article" date="2021" name="PeerJ">
        <title>Extensive microbial diversity within the chicken gut microbiome revealed by metagenomics and culture.</title>
        <authorList>
            <person name="Gilroy R."/>
            <person name="Ravi A."/>
            <person name="Getino M."/>
            <person name="Pursley I."/>
            <person name="Horton D.L."/>
            <person name="Alikhan N.F."/>
            <person name="Baker D."/>
            <person name="Gharbi K."/>
            <person name="Hall N."/>
            <person name="Watson M."/>
            <person name="Adriaenssens E.M."/>
            <person name="Foster-Nyarko E."/>
            <person name="Jarju S."/>
            <person name="Secka A."/>
            <person name="Antonio M."/>
            <person name="Oren A."/>
            <person name="Chaudhuri R.R."/>
            <person name="La Ragione R."/>
            <person name="Hildebrand F."/>
            <person name="Pallen M.J."/>
        </authorList>
    </citation>
    <scope>NUCLEOTIDE SEQUENCE</scope>
    <source>
        <strain evidence="1">7886</strain>
    </source>
</reference>
<name>A0A921L8Y8_9LACO</name>
<evidence type="ECO:0000313" key="1">
    <source>
        <dbReference type="EMBL" id="HJF86444.1"/>
    </source>
</evidence>
<dbReference type="AlphaFoldDB" id="A0A921L8Y8"/>
<gene>
    <name evidence="1" type="ORF">K8V88_03315</name>
</gene>
<accession>A0A921L8Y8</accession>
<evidence type="ECO:0000313" key="2">
    <source>
        <dbReference type="Proteomes" id="UP000747013"/>
    </source>
</evidence>
<dbReference type="EMBL" id="DYWC01000075">
    <property type="protein sequence ID" value="HJF86444.1"/>
    <property type="molecule type" value="Genomic_DNA"/>
</dbReference>
<reference evidence="1" key="2">
    <citation type="submission" date="2021-09" db="EMBL/GenBank/DDBJ databases">
        <authorList>
            <person name="Gilroy R."/>
        </authorList>
    </citation>
    <scope>NUCLEOTIDE SEQUENCE</scope>
    <source>
        <strain evidence="1">7886</strain>
    </source>
</reference>
<protein>
    <submittedName>
        <fullName evidence="1">Uncharacterized protein</fullName>
    </submittedName>
</protein>
<dbReference type="Proteomes" id="UP000747013">
    <property type="component" value="Unassembled WGS sequence"/>
</dbReference>